<comment type="caution">
    <text evidence="12">The sequence shown here is derived from an EMBL/GenBank/DDBJ whole genome shotgun (WGS) entry which is preliminary data.</text>
</comment>
<evidence type="ECO:0000256" key="3">
    <source>
        <dbReference type="ARBA" id="ARBA00022833"/>
    </source>
</evidence>
<keyword evidence="5 8" id="KW-0238">DNA-binding</keyword>
<keyword evidence="3 9" id="KW-0862">Zinc</keyword>
<reference evidence="12" key="1">
    <citation type="journal article" date="2023" name="Plant J.">
        <title>Genome sequences and population genomics provide insights into the demographic history, inbreeding, and mutation load of two 'living fossil' tree species of Dipteronia.</title>
        <authorList>
            <person name="Feng Y."/>
            <person name="Comes H.P."/>
            <person name="Chen J."/>
            <person name="Zhu S."/>
            <person name="Lu R."/>
            <person name="Zhang X."/>
            <person name="Li P."/>
            <person name="Qiu J."/>
            <person name="Olsen K.M."/>
            <person name="Qiu Y."/>
        </authorList>
    </citation>
    <scope>NUCLEOTIDE SEQUENCE</scope>
    <source>
        <strain evidence="12">KIB01</strain>
    </source>
</reference>
<feature type="compositionally biased region" description="Low complexity" evidence="10">
    <location>
        <begin position="109"/>
        <end position="125"/>
    </location>
</feature>
<evidence type="ECO:0000256" key="10">
    <source>
        <dbReference type="SAM" id="MobiDB-lite"/>
    </source>
</evidence>
<keyword evidence="6 9" id="KW-0804">Transcription</keyword>
<keyword evidence="1 9" id="KW-0479">Metal-binding</keyword>
<keyword evidence="13" id="KW-1185">Reference proteome</keyword>
<gene>
    <name evidence="12" type="ORF">Ddye_019313</name>
</gene>
<dbReference type="InterPro" id="IPR003851">
    <property type="entry name" value="Znf_Dof"/>
</dbReference>
<evidence type="ECO:0000259" key="11">
    <source>
        <dbReference type="PROSITE" id="PS50884"/>
    </source>
</evidence>
<evidence type="ECO:0000256" key="4">
    <source>
        <dbReference type="ARBA" id="ARBA00023015"/>
    </source>
</evidence>
<evidence type="ECO:0000256" key="9">
    <source>
        <dbReference type="RuleBase" id="RU369094"/>
    </source>
</evidence>
<evidence type="ECO:0000256" key="1">
    <source>
        <dbReference type="ARBA" id="ARBA00022723"/>
    </source>
</evidence>
<sequence>MGLSSKQVSRDGVGWNQALLQVDHQQLPKPPSMKRQQLTTTNQQHQAAAEPPLKCPRCESTNTKFCYYNNYNKTQPRHFCKACKRHWTKGGTLRNVPVGGGRKNKRIKTSNTSTTTGGSNINNNNNNRVNKSTHLGLQCHQQQQHSIISRMNNPGNFVFGDDHDEKNLSEILFQAMIHQHHDHNYHPSPVVPSSSNFNIGSSSNHESSLLFPYSSSTSFNTPTTTAPSAISNSINQSSNVYNYAVSEAIIDDPSSSTGMISSTTTQPWQVSTTRTAMDTTTTSFCNWDDIIDTFASSTQDLNIPNWVVDDSHDHHTKP</sequence>
<evidence type="ECO:0000256" key="7">
    <source>
        <dbReference type="ARBA" id="ARBA00023242"/>
    </source>
</evidence>
<dbReference type="GO" id="GO:0003700">
    <property type="term" value="F:DNA-binding transcription factor activity"/>
    <property type="evidence" value="ECO:0007669"/>
    <property type="project" value="UniProtKB-UniRule"/>
</dbReference>
<feature type="domain" description="Dof-type" evidence="11">
    <location>
        <begin position="53"/>
        <end position="107"/>
    </location>
</feature>
<comment type="subcellular location">
    <subcellularLocation>
        <location evidence="8 9">Nucleus</location>
    </subcellularLocation>
</comment>
<dbReference type="GO" id="GO:0008270">
    <property type="term" value="F:zinc ion binding"/>
    <property type="evidence" value="ECO:0007669"/>
    <property type="project" value="UniProtKB-KW"/>
</dbReference>
<organism evidence="12 13">
    <name type="scientific">Dipteronia dyeriana</name>
    <dbReference type="NCBI Taxonomy" id="168575"/>
    <lineage>
        <taxon>Eukaryota</taxon>
        <taxon>Viridiplantae</taxon>
        <taxon>Streptophyta</taxon>
        <taxon>Embryophyta</taxon>
        <taxon>Tracheophyta</taxon>
        <taxon>Spermatophyta</taxon>
        <taxon>Magnoliopsida</taxon>
        <taxon>eudicotyledons</taxon>
        <taxon>Gunneridae</taxon>
        <taxon>Pentapetalae</taxon>
        <taxon>rosids</taxon>
        <taxon>malvids</taxon>
        <taxon>Sapindales</taxon>
        <taxon>Sapindaceae</taxon>
        <taxon>Hippocastanoideae</taxon>
        <taxon>Acereae</taxon>
        <taxon>Dipteronia</taxon>
    </lineage>
</organism>
<name>A0AAD9WVI2_9ROSI</name>
<evidence type="ECO:0000256" key="6">
    <source>
        <dbReference type="ARBA" id="ARBA00023163"/>
    </source>
</evidence>
<protein>
    <recommendedName>
        <fullName evidence="9">Dof zinc finger protein</fullName>
    </recommendedName>
</protein>
<dbReference type="PROSITE" id="PS01361">
    <property type="entry name" value="ZF_DOF_1"/>
    <property type="match status" value="1"/>
</dbReference>
<comment type="function">
    <text evidence="9">Transcription factor that binds specifically to a 5'-AA[AG]G-3' consensus core sequence.</text>
</comment>
<dbReference type="GO" id="GO:0003677">
    <property type="term" value="F:DNA binding"/>
    <property type="evidence" value="ECO:0007669"/>
    <property type="project" value="UniProtKB-UniRule"/>
</dbReference>
<evidence type="ECO:0000313" key="12">
    <source>
        <dbReference type="EMBL" id="KAK2644118.1"/>
    </source>
</evidence>
<evidence type="ECO:0000256" key="8">
    <source>
        <dbReference type="PROSITE-ProRule" id="PRU00071"/>
    </source>
</evidence>
<accession>A0AAD9WVI2</accession>
<keyword evidence="4 9" id="KW-0805">Transcription regulation</keyword>
<keyword evidence="2 8" id="KW-0863">Zinc-finger</keyword>
<dbReference type="Pfam" id="PF02701">
    <property type="entry name" value="Zn_ribbon_Dof"/>
    <property type="match status" value="1"/>
</dbReference>
<dbReference type="PANTHER" id="PTHR31992:SF97">
    <property type="entry name" value="DOF ZINC FINGER PROTEIN"/>
    <property type="match status" value="1"/>
</dbReference>
<dbReference type="GO" id="GO:0005634">
    <property type="term" value="C:nucleus"/>
    <property type="evidence" value="ECO:0007669"/>
    <property type="project" value="UniProtKB-SubCell"/>
</dbReference>
<evidence type="ECO:0000256" key="5">
    <source>
        <dbReference type="ARBA" id="ARBA00023125"/>
    </source>
</evidence>
<proteinExistence type="predicted"/>
<evidence type="ECO:0000256" key="2">
    <source>
        <dbReference type="ARBA" id="ARBA00022771"/>
    </source>
</evidence>
<keyword evidence="7 8" id="KW-0539">Nucleus</keyword>
<feature type="compositionally biased region" description="Polar residues" evidence="10">
    <location>
        <begin position="34"/>
        <end position="46"/>
    </location>
</feature>
<evidence type="ECO:0000313" key="13">
    <source>
        <dbReference type="Proteomes" id="UP001280121"/>
    </source>
</evidence>
<dbReference type="Proteomes" id="UP001280121">
    <property type="component" value="Unassembled WGS sequence"/>
</dbReference>
<dbReference type="EMBL" id="JANJYI010000006">
    <property type="protein sequence ID" value="KAK2644118.1"/>
    <property type="molecule type" value="Genomic_DNA"/>
</dbReference>
<feature type="region of interest" description="Disordered" evidence="10">
    <location>
        <begin position="94"/>
        <end position="125"/>
    </location>
</feature>
<dbReference type="InterPro" id="IPR045174">
    <property type="entry name" value="Dof"/>
</dbReference>
<dbReference type="AlphaFoldDB" id="A0AAD9WVI2"/>
<dbReference type="PANTHER" id="PTHR31992">
    <property type="entry name" value="DOF ZINC FINGER PROTEIN DOF1.4-RELATED"/>
    <property type="match status" value="1"/>
</dbReference>
<dbReference type="PROSITE" id="PS50884">
    <property type="entry name" value="ZF_DOF_2"/>
    <property type="match status" value="1"/>
</dbReference>
<feature type="region of interest" description="Disordered" evidence="10">
    <location>
        <begin position="26"/>
        <end position="54"/>
    </location>
</feature>